<dbReference type="Proteomes" id="UP000321746">
    <property type="component" value="Unassembled WGS sequence"/>
</dbReference>
<comment type="caution">
    <text evidence="1">The sequence shown here is derived from an EMBL/GenBank/DDBJ whole genome shotgun (WGS) entry which is preliminary data.</text>
</comment>
<dbReference type="AlphaFoldDB" id="A0A511XLH8"/>
<organism evidence="1 2">
    <name type="scientific">Acetobacter oeni</name>
    <dbReference type="NCBI Taxonomy" id="304077"/>
    <lineage>
        <taxon>Bacteria</taxon>
        <taxon>Pseudomonadati</taxon>
        <taxon>Pseudomonadota</taxon>
        <taxon>Alphaproteobacteria</taxon>
        <taxon>Acetobacterales</taxon>
        <taxon>Acetobacteraceae</taxon>
        <taxon>Acetobacter</taxon>
    </lineage>
</organism>
<gene>
    <name evidence="1" type="ORF">AOE01nite_19980</name>
</gene>
<name>A0A511XLH8_9PROT</name>
<protein>
    <submittedName>
        <fullName evidence="1">Uncharacterized protein</fullName>
    </submittedName>
</protein>
<evidence type="ECO:0000313" key="1">
    <source>
        <dbReference type="EMBL" id="GEN63774.1"/>
    </source>
</evidence>
<dbReference type="EMBL" id="BJYG01000025">
    <property type="protein sequence ID" value="GEN63774.1"/>
    <property type="molecule type" value="Genomic_DNA"/>
</dbReference>
<evidence type="ECO:0000313" key="2">
    <source>
        <dbReference type="Proteomes" id="UP000321746"/>
    </source>
</evidence>
<reference evidence="1 2" key="1">
    <citation type="submission" date="2019-07" db="EMBL/GenBank/DDBJ databases">
        <title>Whole genome shotgun sequence of Acetobacter oeni NBRC 105207.</title>
        <authorList>
            <person name="Hosoyama A."/>
            <person name="Uohara A."/>
            <person name="Ohji S."/>
            <person name="Ichikawa N."/>
        </authorList>
    </citation>
    <scope>NUCLEOTIDE SEQUENCE [LARGE SCALE GENOMIC DNA]</scope>
    <source>
        <strain evidence="1 2">NBRC 105207</strain>
    </source>
</reference>
<keyword evidence="2" id="KW-1185">Reference proteome</keyword>
<accession>A0A511XLH8</accession>
<proteinExistence type="predicted"/>
<sequence>MAEMTRTITNTAQYPTRSPIIRGCIEGKAQSAKDLCHDSAANGAPIHPAMTRISRDRPRLAPKNIETRITRQIRTDGAPVGLDFTTATEDSAAVSTEAQSGTK</sequence>